<evidence type="ECO:0000256" key="1">
    <source>
        <dbReference type="ARBA" id="ARBA00008857"/>
    </source>
</evidence>
<evidence type="ECO:0000313" key="5">
    <source>
        <dbReference type="Proteomes" id="UP001156856"/>
    </source>
</evidence>
<evidence type="ECO:0000256" key="2">
    <source>
        <dbReference type="ARBA" id="ARBA00022908"/>
    </source>
</evidence>
<comment type="similarity">
    <text evidence="1">Belongs to the 'phage' integrase family.</text>
</comment>
<dbReference type="Proteomes" id="UP001156856">
    <property type="component" value="Unassembled WGS sequence"/>
</dbReference>
<sequence>MFGARAGGFSGWSKAKRELDARIVASGHKVRPWRLHDLRRTAATRMAGLGTQPHVIEAVLNHISGHRAGVAGIYNRATYAAEKRAALDAWAEHIKKLCQ</sequence>
<dbReference type="SUPFAM" id="SSF56349">
    <property type="entry name" value="DNA breaking-rejoining enzymes"/>
    <property type="match status" value="1"/>
</dbReference>
<accession>A0ABQ6DCU7</accession>
<dbReference type="Gene3D" id="1.10.443.10">
    <property type="entry name" value="Intergrase catalytic core"/>
    <property type="match status" value="1"/>
</dbReference>
<keyword evidence="5" id="KW-1185">Reference proteome</keyword>
<evidence type="ECO:0008006" key="6">
    <source>
        <dbReference type="Google" id="ProtNLM"/>
    </source>
</evidence>
<name>A0ABQ6DCU7_9HYPH</name>
<dbReference type="InterPro" id="IPR011010">
    <property type="entry name" value="DNA_brk_join_enz"/>
</dbReference>
<comment type="caution">
    <text evidence="4">The sequence shown here is derived from an EMBL/GenBank/DDBJ whole genome shotgun (WGS) entry which is preliminary data.</text>
</comment>
<dbReference type="InterPro" id="IPR050808">
    <property type="entry name" value="Phage_Integrase"/>
</dbReference>
<protein>
    <recommendedName>
        <fullName evidence="6">Tyr recombinase domain-containing protein</fullName>
    </recommendedName>
</protein>
<dbReference type="PANTHER" id="PTHR30629:SF2">
    <property type="entry name" value="PROPHAGE INTEGRASE INTS-RELATED"/>
    <property type="match status" value="1"/>
</dbReference>
<keyword evidence="2" id="KW-0229">DNA integration</keyword>
<evidence type="ECO:0000256" key="3">
    <source>
        <dbReference type="ARBA" id="ARBA00023172"/>
    </source>
</evidence>
<reference evidence="5" key="1">
    <citation type="journal article" date="2019" name="Int. J. Syst. Evol. Microbiol.">
        <title>The Global Catalogue of Microorganisms (GCM) 10K type strain sequencing project: providing services to taxonomists for standard genome sequencing and annotation.</title>
        <authorList>
            <consortium name="The Broad Institute Genomics Platform"/>
            <consortium name="The Broad Institute Genome Sequencing Center for Infectious Disease"/>
            <person name="Wu L."/>
            <person name="Ma J."/>
        </authorList>
    </citation>
    <scope>NUCLEOTIDE SEQUENCE [LARGE SCALE GENOMIC DNA]</scope>
    <source>
        <strain evidence="5">NBRC 107715</strain>
    </source>
</reference>
<gene>
    <name evidence="4" type="ORF">GCM10007888_06220</name>
</gene>
<proteinExistence type="inferred from homology"/>
<organism evidence="4 5">
    <name type="scientific">Methylobacterium oxalidis</name>
    <dbReference type="NCBI Taxonomy" id="944322"/>
    <lineage>
        <taxon>Bacteria</taxon>
        <taxon>Pseudomonadati</taxon>
        <taxon>Pseudomonadota</taxon>
        <taxon>Alphaproteobacteria</taxon>
        <taxon>Hyphomicrobiales</taxon>
        <taxon>Methylobacteriaceae</taxon>
        <taxon>Methylobacterium</taxon>
    </lineage>
</organism>
<dbReference type="PANTHER" id="PTHR30629">
    <property type="entry name" value="PROPHAGE INTEGRASE"/>
    <property type="match status" value="1"/>
</dbReference>
<dbReference type="EMBL" id="BSPK01000004">
    <property type="protein sequence ID" value="GLS62241.1"/>
    <property type="molecule type" value="Genomic_DNA"/>
</dbReference>
<evidence type="ECO:0000313" key="4">
    <source>
        <dbReference type="EMBL" id="GLS62241.1"/>
    </source>
</evidence>
<dbReference type="InterPro" id="IPR013762">
    <property type="entry name" value="Integrase-like_cat_sf"/>
</dbReference>
<keyword evidence="3" id="KW-0233">DNA recombination</keyword>